<keyword evidence="4 5" id="KW-1015">Disulfide bond</keyword>
<dbReference type="PANTHER" id="PTHR11675">
    <property type="entry name" value="N-ACETYLGALACTOSAMINYLTRANSFERASE"/>
    <property type="match status" value="1"/>
</dbReference>
<keyword evidence="5" id="KW-0464">Manganese</keyword>
<dbReference type="EMBL" id="KB740939">
    <property type="protein sequence ID" value="ENN77722.1"/>
    <property type="molecule type" value="Genomic_DNA"/>
</dbReference>
<dbReference type="SUPFAM" id="SSF53448">
    <property type="entry name" value="Nucleotide-diphospho-sugar transferases"/>
    <property type="match status" value="1"/>
</dbReference>
<comment type="pathway">
    <text evidence="5">Protein modification; protein glycosylation.</text>
</comment>
<keyword evidence="3 5" id="KW-0333">Golgi apparatus</keyword>
<protein>
    <recommendedName>
        <fullName evidence="5">Polypeptide N-acetylgalactosaminyltransferase</fullName>
        <ecNumber evidence="5">2.4.1.-</ecNumber>
    </recommendedName>
    <alternativeName>
        <fullName evidence="5">Protein-UDP acetylgalactosaminyltransferase</fullName>
    </alternativeName>
</protein>
<keyword evidence="5" id="KW-0808">Transferase</keyword>
<dbReference type="Pfam" id="PF00535">
    <property type="entry name" value="Glycos_transf_2"/>
    <property type="match status" value="1"/>
</dbReference>
<evidence type="ECO:0000256" key="2">
    <source>
        <dbReference type="ARBA" id="ARBA00022734"/>
    </source>
</evidence>
<dbReference type="GO" id="GO:0006493">
    <property type="term" value="P:protein O-linked glycosylation"/>
    <property type="evidence" value="ECO:0007669"/>
    <property type="project" value="TreeGrafter"/>
</dbReference>
<dbReference type="GO" id="GO:0000139">
    <property type="term" value="C:Golgi membrane"/>
    <property type="evidence" value="ECO:0007669"/>
    <property type="project" value="UniProtKB-SubCell"/>
</dbReference>
<evidence type="ECO:0000256" key="4">
    <source>
        <dbReference type="ARBA" id="ARBA00023157"/>
    </source>
</evidence>
<dbReference type="Gene3D" id="2.80.10.50">
    <property type="match status" value="1"/>
</dbReference>
<dbReference type="InterPro" id="IPR001173">
    <property type="entry name" value="Glyco_trans_2-like"/>
</dbReference>
<keyword evidence="5" id="KW-0328">Glycosyltransferase</keyword>
<accession>N6UGE2</accession>
<dbReference type="OMA" id="TDEHLCL"/>
<dbReference type="GO" id="GO:0004653">
    <property type="term" value="F:polypeptide N-acetylgalactosaminyltransferase activity"/>
    <property type="evidence" value="ECO:0007669"/>
    <property type="project" value="TreeGrafter"/>
</dbReference>
<dbReference type="PANTHER" id="PTHR11675:SF118">
    <property type="entry name" value="POLYPEPTIDE N-ACETYLGALACTOSAMINYLTRANSFERASE 3"/>
    <property type="match status" value="1"/>
</dbReference>
<dbReference type="SMART" id="SM00458">
    <property type="entry name" value="RICIN"/>
    <property type="match status" value="1"/>
</dbReference>
<proteinExistence type="inferred from homology"/>
<evidence type="ECO:0000256" key="5">
    <source>
        <dbReference type="RuleBase" id="RU361242"/>
    </source>
</evidence>
<dbReference type="HOGENOM" id="CLU_013477_0_1_1"/>
<evidence type="ECO:0000313" key="6">
    <source>
        <dbReference type="EMBL" id="ENN77722.1"/>
    </source>
</evidence>
<evidence type="ECO:0000256" key="1">
    <source>
        <dbReference type="ARBA" id="ARBA00004323"/>
    </source>
</evidence>
<name>N6UGE2_DENPD</name>
<dbReference type="GO" id="GO:0030246">
    <property type="term" value="F:carbohydrate binding"/>
    <property type="evidence" value="ECO:0007669"/>
    <property type="project" value="UniProtKB-KW"/>
</dbReference>
<dbReference type="InterPro" id="IPR000772">
    <property type="entry name" value="Ricin_B_lectin"/>
</dbReference>
<comment type="similarity">
    <text evidence="5">Belongs to the glycosyltransferase 2 family. GalNAc-T subfamily.</text>
</comment>
<dbReference type="UniPathway" id="UPA00378"/>
<dbReference type="InterPro" id="IPR029044">
    <property type="entry name" value="Nucleotide-diphossugar_trans"/>
</dbReference>
<dbReference type="OrthoDB" id="330637at2759"/>
<dbReference type="Gene3D" id="1.10.8.460">
    <property type="entry name" value="ppGaNTase-T1 linker domain-like"/>
    <property type="match status" value="1"/>
</dbReference>
<comment type="subcellular location">
    <subcellularLocation>
        <location evidence="1 5">Golgi apparatus membrane</location>
        <topology evidence="1 5">Single-pass type II membrane protein</topology>
    </subcellularLocation>
</comment>
<dbReference type="Pfam" id="PF00652">
    <property type="entry name" value="Ricin_B_lectin"/>
    <property type="match status" value="1"/>
</dbReference>
<reference evidence="6" key="1">
    <citation type="journal article" date="2013" name="Genome Biol.">
        <title>Draft genome of the mountain pine beetle, Dendroctonus ponderosae Hopkins, a major forest pest.</title>
        <authorList>
            <person name="Keeling C.I."/>
            <person name="Yuen M.M."/>
            <person name="Liao N.Y."/>
            <person name="Docking T.R."/>
            <person name="Chan S.K."/>
            <person name="Taylor G.A."/>
            <person name="Palmquist D.L."/>
            <person name="Jackman S.D."/>
            <person name="Nguyen A."/>
            <person name="Li M."/>
            <person name="Henderson H."/>
            <person name="Janes J.K."/>
            <person name="Zhao Y."/>
            <person name="Pandoh P."/>
            <person name="Moore R."/>
            <person name="Sperling F.A."/>
            <person name="Huber D.P."/>
            <person name="Birol I."/>
            <person name="Jones S.J."/>
            <person name="Bohlmann J."/>
        </authorList>
    </citation>
    <scope>NUCLEOTIDE SEQUENCE</scope>
</reference>
<keyword evidence="2 5" id="KW-0430">Lectin</keyword>
<organism evidence="6">
    <name type="scientific">Dendroctonus ponderosae</name>
    <name type="common">Mountain pine beetle</name>
    <dbReference type="NCBI Taxonomy" id="77166"/>
    <lineage>
        <taxon>Eukaryota</taxon>
        <taxon>Metazoa</taxon>
        <taxon>Ecdysozoa</taxon>
        <taxon>Arthropoda</taxon>
        <taxon>Hexapoda</taxon>
        <taxon>Insecta</taxon>
        <taxon>Pterygota</taxon>
        <taxon>Neoptera</taxon>
        <taxon>Endopterygota</taxon>
        <taxon>Coleoptera</taxon>
        <taxon>Polyphaga</taxon>
        <taxon>Cucujiformia</taxon>
        <taxon>Curculionidae</taxon>
        <taxon>Scolytinae</taxon>
        <taxon>Dendroctonus</taxon>
    </lineage>
</organism>
<evidence type="ECO:0000256" key="3">
    <source>
        <dbReference type="ARBA" id="ARBA00023034"/>
    </source>
</evidence>
<dbReference type="AlphaFoldDB" id="N6UGE2"/>
<dbReference type="SUPFAM" id="SSF50370">
    <property type="entry name" value="Ricin B-like lectins"/>
    <property type="match status" value="1"/>
</dbReference>
<feature type="non-terminal residue" evidence="6">
    <location>
        <position position="1"/>
    </location>
</feature>
<dbReference type="EC" id="2.4.1.-" evidence="5"/>
<dbReference type="InterPro" id="IPR035992">
    <property type="entry name" value="Ricin_B-like_lectins"/>
</dbReference>
<comment type="cofactor">
    <cofactor evidence="5">
        <name>Mn(2+)</name>
        <dbReference type="ChEBI" id="CHEBI:29035"/>
    </cofactor>
</comment>
<gene>
    <name evidence="6" type="ORF">YQE_05793</name>
</gene>
<sequence>MINSNNFNPQPNAGRNGNPVIIEPKDLLEMQQLFQINRFNLLASDKIPLNRSLPDYRRKKCESKFDDYLTYPKTSVIIVFHNEAWSTLLRTVWSVINRSPRQLLSEIILVDDASERAFLKRPLDQYVLSLPVKTLILRSTQRIGLIKARLKGARIATGEVLTFLDAHCECTQGWLESLLSVIKNDRKTVACPVIDIIHDDSFAYIKSFELHWGAFNWNLQFRVWQCGGRIEIAPCSHVGHIFRKSSPYSFPEGINKTLFANLARVALVWMDEWANLYFKYNEHARLMKQSQDVTSRLALRKRLQCKSFEWYLDNVWPQHFFPKDDRFFGRVRNVEEDLCLWKPERKGLSNQPMGLAKLDRCLEDDVPEEMFVMTQDGFIMTDDSICLDAPEKEGLGPMKVRIMACSSYSRQKWEYDKHSQELRHLTNKKCLDTYSSELLVDSLIIKDCNGKDSQKWKLEAVNWK</sequence>
<dbReference type="PROSITE" id="PS50231">
    <property type="entry name" value="RICIN_B_LECTIN"/>
    <property type="match status" value="1"/>
</dbReference>
<dbReference type="Gene3D" id="3.90.550.10">
    <property type="entry name" value="Spore Coat Polysaccharide Biosynthesis Protein SpsA, Chain A"/>
    <property type="match status" value="2"/>
</dbReference>